<dbReference type="OrthoDB" id="2128042at2759"/>
<dbReference type="GO" id="GO:0005886">
    <property type="term" value="C:plasma membrane"/>
    <property type="evidence" value="ECO:0007669"/>
    <property type="project" value="InterPro"/>
</dbReference>
<dbReference type="RefSeq" id="XP_018987311.1">
    <property type="nucleotide sequence ID" value="XM_019128109.1"/>
</dbReference>
<keyword evidence="4" id="KW-1185">Reference proteome</keyword>
<dbReference type="GO" id="GO:0015079">
    <property type="term" value="F:potassium ion transmembrane transporter activity"/>
    <property type="evidence" value="ECO:0007669"/>
    <property type="project" value="InterPro"/>
</dbReference>
<name>A0A1E3QWC7_9ASCO</name>
<dbReference type="GeneID" id="30145962"/>
<reference evidence="4" key="1">
    <citation type="submission" date="2016-05" db="EMBL/GenBank/DDBJ databases">
        <title>Comparative genomics of biotechnologically important yeasts.</title>
        <authorList>
            <consortium name="DOE Joint Genome Institute"/>
            <person name="Riley R."/>
            <person name="Haridas S."/>
            <person name="Wolfe K.H."/>
            <person name="Lopes M.R."/>
            <person name="Hittinger C.T."/>
            <person name="Goker M."/>
            <person name="Salamov A."/>
            <person name="Wisecaver J."/>
            <person name="Long T.M."/>
            <person name="Aerts A.L."/>
            <person name="Barry K."/>
            <person name="Choi C."/>
            <person name="Clum A."/>
            <person name="Coughlan A.Y."/>
            <person name="Deshpande S."/>
            <person name="Douglass A.P."/>
            <person name="Hanson S.J."/>
            <person name="Klenk H.-P."/>
            <person name="Labutti K."/>
            <person name="Lapidus A."/>
            <person name="Lindquist E."/>
            <person name="Lipzen A."/>
            <person name="Meier-Kolthoff J.P."/>
            <person name="Ohm R.A."/>
            <person name="Otillar R.P."/>
            <person name="Pangilinan J."/>
            <person name="Peng Y."/>
            <person name="Rokas A."/>
            <person name="Rosa C.A."/>
            <person name="Scheuner C."/>
            <person name="Sibirny A.A."/>
            <person name="Slot J.C."/>
            <person name="Stielow J.B."/>
            <person name="Sun H."/>
            <person name="Kurtzman C.P."/>
            <person name="Blackwell M."/>
            <person name="Grigoriev I.V."/>
            <person name="Jeffries T.W."/>
        </authorList>
    </citation>
    <scope>NUCLEOTIDE SEQUENCE [LARGE SCALE GENOMIC DNA]</scope>
    <source>
        <strain evidence="4">NRRL Y-12698</strain>
    </source>
</reference>
<dbReference type="PANTHER" id="PTHR36424">
    <property type="entry name" value="PHEROMONE-REGULATED MEMBRANE PROTEIN 6"/>
    <property type="match status" value="1"/>
</dbReference>
<evidence type="ECO:0000313" key="3">
    <source>
        <dbReference type="EMBL" id="ODQ81983.1"/>
    </source>
</evidence>
<gene>
    <name evidence="3" type="ORF">BABINDRAFT_160199</name>
</gene>
<dbReference type="STRING" id="984486.A0A1E3QWC7"/>
<feature type="transmembrane region" description="Helical" evidence="2">
    <location>
        <begin position="219"/>
        <end position="241"/>
    </location>
</feature>
<feature type="transmembrane region" description="Helical" evidence="2">
    <location>
        <begin position="131"/>
        <end position="155"/>
    </location>
</feature>
<evidence type="ECO:0000256" key="1">
    <source>
        <dbReference type="SAM" id="MobiDB-lite"/>
    </source>
</evidence>
<keyword evidence="2" id="KW-0472">Membrane</keyword>
<evidence type="ECO:0000256" key="2">
    <source>
        <dbReference type="SAM" id="Phobius"/>
    </source>
</evidence>
<protein>
    <recommendedName>
        <fullName evidence="5">Vacuolar membrane protein</fullName>
    </recommendedName>
</protein>
<dbReference type="EMBL" id="KV454427">
    <property type="protein sequence ID" value="ODQ81983.1"/>
    <property type="molecule type" value="Genomic_DNA"/>
</dbReference>
<dbReference type="InterPro" id="IPR031606">
    <property type="entry name" value="Kch1/2"/>
</dbReference>
<dbReference type="AlphaFoldDB" id="A0A1E3QWC7"/>
<feature type="compositionally biased region" description="Polar residues" evidence="1">
    <location>
        <begin position="568"/>
        <end position="578"/>
    </location>
</feature>
<dbReference type="Pfam" id="PF16944">
    <property type="entry name" value="KCH"/>
    <property type="match status" value="1"/>
</dbReference>
<keyword evidence="2" id="KW-1133">Transmembrane helix</keyword>
<feature type="transmembrane region" description="Helical" evidence="2">
    <location>
        <begin position="39"/>
        <end position="64"/>
    </location>
</feature>
<dbReference type="PANTHER" id="PTHR36424:SF1">
    <property type="entry name" value="LOW AFFINITY K(+) TRANSPORTER 1-RELATED"/>
    <property type="match status" value="1"/>
</dbReference>
<feature type="region of interest" description="Disordered" evidence="1">
    <location>
        <begin position="524"/>
        <end position="613"/>
    </location>
</feature>
<proteinExistence type="predicted"/>
<sequence>MWWFIGRKSAAEGTNKDIRFDSVDIDLFRNFRAATNRDYLWMWIVIFLSIALLASDCYTCVNLLVFNRWALNVAPIIPYRISRWIFAACILASLSILCFNTAMAIRTYRTRVVSLNYIDPMARNWYSVKNFSCFCLFNGIATDNFFDWCVFYIFFEVNGMIPLVVCDGPRQVINGLLIYSTLYNENESHNLITAIKLIANVDNTVEAAVLSFMTLSVTIWLFFFLKLVLAIVLAIPICCMIEKRGYAGFHAYYVDIVNEKVERLVAKYDKYLTQRFYNELRSSVSDITKPEATVSLPQAFSETSFTTINTKDAYTCDLFSSTYGVPPYTSHKNSFPYVSMSDSLSKSSRRPPMYASRSSKDRLVGSTENLAFSLPTDDIEKSVGPIEPYSVLDSGAALRYVPRRQVPLSLADSQKPIGLSHTDIPLQILPPRKRTDPSLRESLRSPFDDVEAEINGIHRSEPYFEPPAPTRTNTDLSVHSSDRYLEQRSPLLEEAFDDNFAGMPKVLTPEPVFTDQRSDMYKYSSSLQREQGRPFAEPRYGESGQFFPEDVSMESNSERQRHLFPLSSGYSYASNTGGDSERGGYETRLNSASNAKAKRLPYHEYQENGSPFR</sequence>
<dbReference type="Proteomes" id="UP000094336">
    <property type="component" value="Unassembled WGS sequence"/>
</dbReference>
<organism evidence="3 4">
    <name type="scientific">Babjeviella inositovora NRRL Y-12698</name>
    <dbReference type="NCBI Taxonomy" id="984486"/>
    <lineage>
        <taxon>Eukaryota</taxon>
        <taxon>Fungi</taxon>
        <taxon>Dikarya</taxon>
        <taxon>Ascomycota</taxon>
        <taxon>Saccharomycotina</taxon>
        <taxon>Pichiomycetes</taxon>
        <taxon>Serinales incertae sedis</taxon>
        <taxon>Babjeviella</taxon>
    </lineage>
</organism>
<keyword evidence="2" id="KW-0812">Transmembrane</keyword>
<evidence type="ECO:0000313" key="4">
    <source>
        <dbReference type="Proteomes" id="UP000094336"/>
    </source>
</evidence>
<evidence type="ECO:0008006" key="5">
    <source>
        <dbReference type="Google" id="ProtNLM"/>
    </source>
</evidence>
<feature type="transmembrane region" description="Helical" evidence="2">
    <location>
        <begin position="84"/>
        <end position="105"/>
    </location>
</feature>
<accession>A0A1E3QWC7</accession>